<sequence length="122" mass="13894">MSRTSKQRRDARKKRNRGAPTPPRNHIPVETPEVLVEAANPTPASGISHAVERNIEEDLRTMKRNTLRVDVEDFFREYFYDDWDLWPGPGVVIDPAVLEAVISDVLTRESVYLAHRDKNGAA</sequence>
<protein>
    <submittedName>
        <fullName evidence="2">Uncharacterized protein</fullName>
    </submittedName>
</protein>
<organism evidence="2 3">
    <name type="scientific">Tsukamurella asaccharolytica</name>
    <dbReference type="NCBI Taxonomy" id="2592067"/>
    <lineage>
        <taxon>Bacteria</taxon>
        <taxon>Bacillati</taxon>
        <taxon>Actinomycetota</taxon>
        <taxon>Actinomycetes</taxon>
        <taxon>Mycobacteriales</taxon>
        <taxon>Tsukamurellaceae</taxon>
        <taxon>Tsukamurella</taxon>
    </lineage>
</organism>
<dbReference type="EMBL" id="VIGW01000002">
    <property type="protein sequence ID" value="TWS20724.1"/>
    <property type="molecule type" value="Genomic_DNA"/>
</dbReference>
<keyword evidence="3" id="KW-1185">Reference proteome</keyword>
<gene>
    <name evidence="2" type="ORF">FK529_05135</name>
</gene>
<evidence type="ECO:0000313" key="2">
    <source>
        <dbReference type="EMBL" id="TWS20724.1"/>
    </source>
</evidence>
<name>A0A5C5RDT6_9ACTN</name>
<accession>A0A5C5RDT6</accession>
<dbReference type="RefSeq" id="WP_146559944.1">
    <property type="nucleotide sequence ID" value="NZ_VIGW01000002.1"/>
</dbReference>
<comment type="caution">
    <text evidence="2">The sequence shown here is derived from an EMBL/GenBank/DDBJ whole genome shotgun (WGS) entry which is preliminary data.</text>
</comment>
<proteinExistence type="predicted"/>
<dbReference type="AlphaFoldDB" id="A0A5C5RDT6"/>
<dbReference type="Proteomes" id="UP000317291">
    <property type="component" value="Unassembled WGS sequence"/>
</dbReference>
<reference evidence="2 3" key="1">
    <citation type="submission" date="2019-06" db="EMBL/GenBank/DDBJ databases">
        <title>Tsukamurella conjunctivitidis sp. nov., Tsukamurella assacharolytica sp. nov. and Tsukamurella sputae sp. nov. isolated from patients with conjunctivitis, bacteraemia (lymphoma) and respiratory infection (sputum) in Hong Kong.</title>
        <authorList>
            <person name="Teng J.L.L."/>
            <person name="Lee H.H."/>
            <person name="Fong J.Y.H."/>
            <person name="Fok K.M.N."/>
            <person name="Lau S.K.P."/>
            <person name="Woo P.C.Y."/>
        </authorList>
    </citation>
    <scope>NUCLEOTIDE SEQUENCE [LARGE SCALE GENOMIC DNA]</scope>
    <source>
        <strain evidence="2 3">HKU71</strain>
    </source>
</reference>
<evidence type="ECO:0000256" key="1">
    <source>
        <dbReference type="SAM" id="MobiDB-lite"/>
    </source>
</evidence>
<feature type="region of interest" description="Disordered" evidence="1">
    <location>
        <begin position="1"/>
        <end position="31"/>
    </location>
</feature>
<feature type="compositionally biased region" description="Basic residues" evidence="1">
    <location>
        <begin position="1"/>
        <end position="17"/>
    </location>
</feature>
<evidence type="ECO:0000313" key="3">
    <source>
        <dbReference type="Proteomes" id="UP000317291"/>
    </source>
</evidence>